<evidence type="ECO:0000259" key="13">
    <source>
        <dbReference type="PROSITE" id="PS50110"/>
    </source>
</evidence>
<evidence type="ECO:0000256" key="3">
    <source>
        <dbReference type="ARBA" id="ARBA00022553"/>
    </source>
</evidence>
<dbReference type="Proteomes" id="UP000563426">
    <property type="component" value="Unassembled WGS sequence"/>
</dbReference>
<dbReference type="InterPro" id="IPR011006">
    <property type="entry name" value="CheY-like_superfamily"/>
</dbReference>
<dbReference type="InterPro" id="IPR013656">
    <property type="entry name" value="PAS_4"/>
</dbReference>
<dbReference type="PROSITE" id="PS50113">
    <property type="entry name" value="PAC"/>
    <property type="match status" value="1"/>
</dbReference>
<evidence type="ECO:0000256" key="10">
    <source>
        <dbReference type="PROSITE-ProRule" id="PRU00169"/>
    </source>
</evidence>
<dbReference type="SUPFAM" id="SSF52172">
    <property type="entry name" value="CheY-like"/>
    <property type="match status" value="4"/>
</dbReference>
<dbReference type="GO" id="GO:0009927">
    <property type="term" value="F:histidine phosphotransfer kinase activity"/>
    <property type="evidence" value="ECO:0007669"/>
    <property type="project" value="TreeGrafter"/>
</dbReference>
<evidence type="ECO:0000256" key="6">
    <source>
        <dbReference type="ARBA" id="ARBA00023012"/>
    </source>
</evidence>
<dbReference type="SMART" id="SM00387">
    <property type="entry name" value="HATPase_c"/>
    <property type="match status" value="1"/>
</dbReference>
<dbReference type="EC" id="2.7.13.3" evidence="2"/>
<keyword evidence="8" id="KW-0238">DNA-binding</keyword>
<dbReference type="PROSITE" id="PS50110">
    <property type="entry name" value="RESPONSE_REGULATORY"/>
    <property type="match status" value="3"/>
</dbReference>
<feature type="domain" description="Response regulatory" evidence="13">
    <location>
        <begin position="868"/>
        <end position="983"/>
    </location>
</feature>
<evidence type="ECO:0000256" key="1">
    <source>
        <dbReference type="ARBA" id="ARBA00000085"/>
    </source>
</evidence>
<feature type="domain" description="Histidine kinase" evidence="12">
    <location>
        <begin position="363"/>
        <end position="582"/>
    </location>
</feature>
<dbReference type="InterPro" id="IPR005467">
    <property type="entry name" value="His_kinase_dom"/>
</dbReference>
<evidence type="ECO:0000256" key="2">
    <source>
        <dbReference type="ARBA" id="ARBA00012438"/>
    </source>
</evidence>
<dbReference type="GO" id="GO:0000155">
    <property type="term" value="F:phosphorelay sensor kinase activity"/>
    <property type="evidence" value="ECO:0007669"/>
    <property type="project" value="InterPro"/>
</dbReference>
<dbReference type="RefSeq" id="WP_120523650.1">
    <property type="nucleotide sequence ID" value="NZ_JABFJV010000073.1"/>
</dbReference>
<keyword evidence="6" id="KW-0902">Two-component regulatory system</keyword>
<dbReference type="PANTHER" id="PTHR43047">
    <property type="entry name" value="TWO-COMPONENT HISTIDINE PROTEIN KINASE"/>
    <property type="match status" value="1"/>
</dbReference>
<evidence type="ECO:0000256" key="8">
    <source>
        <dbReference type="ARBA" id="ARBA00023125"/>
    </source>
</evidence>
<keyword evidence="4" id="KW-0808">Transferase</keyword>
<dbReference type="SMART" id="SM00388">
    <property type="entry name" value="HisKA"/>
    <property type="match status" value="1"/>
</dbReference>
<dbReference type="AlphaFoldDB" id="A0A3A8IGL7"/>
<accession>A0A3A8IGL7</accession>
<dbReference type="GO" id="GO:0003677">
    <property type="term" value="F:DNA binding"/>
    <property type="evidence" value="ECO:0007669"/>
    <property type="project" value="UniProtKB-KW"/>
</dbReference>
<keyword evidence="9" id="KW-0804">Transcription</keyword>
<dbReference type="SUPFAM" id="SSF47384">
    <property type="entry name" value="Homodimeric domain of signal transducing histidine kinase"/>
    <property type="match status" value="1"/>
</dbReference>
<evidence type="ECO:0000313" key="15">
    <source>
        <dbReference type="EMBL" id="NOK34540.1"/>
    </source>
</evidence>
<dbReference type="InterPro" id="IPR035965">
    <property type="entry name" value="PAS-like_dom_sf"/>
</dbReference>
<dbReference type="CDD" id="cd00082">
    <property type="entry name" value="HisKA"/>
    <property type="match status" value="1"/>
</dbReference>
<dbReference type="Gene3D" id="3.30.565.10">
    <property type="entry name" value="Histidine kinase-like ATPase, C-terminal domain"/>
    <property type="match status" value="1"/>
</dbReference>
<feature type="coiled-coil region" evidence="11">
    <location>
        <begin position="270"/>
        <end position="353"/>
    </location>
</feature>
<dbReference type="Gene3D" id="1.10.287.130">
    <property type="match status" value="1"/>
</dbReference>
<evidence type="ECO:0000256" key="5">
    <source>
        <dbReference type="ARBA" id="ARBA00022777"/>
    </source>
</evidence>
<dbReference type="Pfam" id="PF00512">
    <property type="entry name" value="HisKA"/>
    <property type="match status" value="1"/>
</dbReference>
<proteinExistence type="predicted"/>
<dbReference type="PANTHER" id="PTHR43047:SF72">
    <property type="entry name" value="OSMOSENSING HISTIDINE PROTEIN KINASE SLN1"/>
    <property type="match status" value="1"/>
</dbReference>
<dbReference type="InterPro" id="IPR036097">
    <property type="entry name" value="HisK_dim/P_sf"/>
</dbReference>
<dbReference type="CDD" id="cd17574">
    <property type="entry name" value="REC_OmpR"/>
    <property type="match status" value="2"/>
</dbReference>
<protein>
    <recommendedName>
        <fullName evidence="2">histidine kinase</fullName>
        <ecNumber evidence="2">2.7.13.3</ecNumber>
    </recommendedName>
</protein>
<dbReference type="InterPro" id="IPR001789">
    <property type="entry name" value="Sig_transdc_resp-reg_receiver"/>
</dbReference>
<comment type="catalytic activity">
    <reaction evidence="1">
        <text>ATP + protein L-histidine = ADP + protein N-phospho-L-histidine.</text>
        <dbReference type="EC" id="2.7.13.3"/>
    </reaction>
</comment>
<evidence type="ECO:0000256" key="4">
    <source>
        <dbReference type="ARBA" id="ARBA00022679"/>
    </source>
</evidence>
<evidence type="ECO:0000256" key="7">
    <source>
        <dbReference type="ARBA" id="ARBA00023015"/>
    </source>
</evidence>
<dbReference type="InterPro" id="IPR036890">
    <property type="entry name" value="HATPase_C_sf"/>
</dbReference>
<reference evidence="15 16" key="1">
    <citation type="submission" date="2020-05" db="EMBL/GenBank/DDBJ databases">
        <authorList>
            <person name="Whitworth D."/>
        </authorList>
    </citation>
    <scope>NUCLEOTIDE SEQUENCE [LARGE SCALE GENOMIC DNA]</scope>
    <source>
        <strain evidence="15 16">AB043B</strain>
    </source>
</reference>
<evidence type="ECO:0000259" key="12">
    <source>
        <dbReference type="PROSITE" id="PS50109"/>
    </source>
</evidence>
<dbReference type="OrthoDB" id="9801651at2"/>
<dbReference type="GO" id="GO:0005886">
    <property type="term" value="C:plasma membrane"/>
    <property type="evidence" value="ECO:0007669"/>
    <property type="project" value="TreeGrafter"/>
</dbReference>
<dbReference type="PROSITE" id="PS50109">
    <property type="entry name" value="HIS_KIN"/>
    <property type="match status" value="1"/>
</dbReference>
<evidence type="ECO:0000259" key="14">
    <source>
        <dbReference type="PROSITE" id="PS50113"/>
    </source>
</evidence>
<dbReference type="PRINTS" id="PR00344">
    <property type="entry name" value="BCTRLSENSOR"/>
</dbReference>
<feature type="modified residue" description="4-aspartylphosphate" evidence="10">
    <location>
        <position position="916"/>
    </location>
</feature>
<sequence>MAHHPFDVAHAEAPLGYTLSLLLVGSERETRAMRDALEKEDILSMLTLEPVSTREALEQALERPWALVLVGSEVPGMTWEDIQAAWVKRGREPAFVVSGPTWSADTLSAVMRAGARDYVTEDRYGHLPFVVARELRLHAERAQHQMTGVELKRTNYLLSNIIDALPFVLFVKDAETRRLVVVNKTFADAFKVTKEWLLGKLDHDYFPKEQADSFIAIDTEILETRRMKTFEEVARADGVDRIFATRKIPLLDDQGVARFVMGVTEDISDRKQNEEALRASRDELEAANKQLAASLEEIKKTRAVSARSLASYQQRALQMEIIRQQNEDLDRLAQELSVAKRNEEERAREAEGAVRLKSEFLANFSHEIRTPLNGIIGYCDLLMREEGSRLTPHGRRDLNVVKTNAKTLLALINDILDLSKIEAGRVEVVTEPVDVEELADECMATVKEYLKGKDVALTVNVDPEAKEIRTDALKLRQIMLNLLSNAAKFTDTGEVALTVVPAGGGELLMTVEDTGVGIPADQLAFIFEKFRQVDGTTTRKVGGTGLGLAIVRELTRVLGGTVDVKSTLGRGSTFTVRLPDVLATTVGADSPHATERLVPVHDVAQRLAPMARPGSTVLVVDDDVLIQQLVTGQLEPAGFKVVTANDGLAALKLAREVKPQAILLDIHLPRMDGWSVLSQLKSDPALAAIPVILVSVEEQRARGFSLGACEYLVKPVEPERLVEVVQKSLASAGASAATGDVLVVDDDAATRELVSRNLRRAGFSTNEARNGEDALLKARVSPPSLVVLDLMMPNLDGFEVLRRLRAEKLSVPVVVLTGKTLSNEEETLLRDGFAGFVRKGGHALEDVIAQAKGLLMSQRAASAGKLPRVLYVEDSEQNRDIVRRYLGGLYDLIEAEDGEQGLERARNDAPDLILMDLSLPRLDGWEVTRRLRALPDGQNVPVIAVTAHAGREYQDKAQAAGCTAYMTKPLDRDQLIETIRQYLGRSHG</sequence>
<feature type="modified residue" description="4-aspartylphosphate" evidence="10">
    <location>
        <position position="789"/>
    </location>
</feature>
<feature type="modified residue" description="4-aspartylphosphate" evidence="10">
    <location>
        <position position="665"/>
    </location>
</feature>
<dbReference type="InterPro" id="IPR004358">
    <property type="entry name" value="Sig_transdc_His_kin-like_C"/>
</dbReference>
<comment type="caution">
    <text evidence="15">The sequence shown here is derived from an EMBL/GenBank/DDBJ whole genome shotgun (WGS) entry which is preliminary data.</text>
</comment>
<feature type="domain" description="PAC" evidence="14">
    <location>
        <begin position="227"/>
        <end position="279"/>
    </location>
</feature>
<evidence type="ECO:0000256" key="11">
    <source>
        <dbReference type="SAM" id="Coils"/>
    </source>
</evidence>
<dbReference type="InterPro" id="IPR003594">
    <property type="entry name" value="HATPase_dom"/>
</dbReference>
<dbReference type="InterPro" id="IPR003661">
    <property type="entry name" value="HisK_dim/P_dom"/>
</dbReference>
<dbReference type="Pfam" id="PF08448">
    <property type="entry name" value="PAS_4"/>
    <property type="match status" value="1"/>
</dbReference>
<keyword evidence="11" id="KW-0175">Coiled coil</keyword>
<dbReference type="Gene3D" id="3.40.50.2300">
    <property type="match status" value="3"/>
</dbReference>
<dbReference type="Pfam" id="PF02518">
    <property type="entry name" value="HATPase_c"/>
    <property type="match status" value="1"/>
</dbReference>
<keyword evidence="16" id="KW-1185">Reference proteome</keyword>
<name>A0A3A8IGL7_9BACT</name>
<dbReference type="FunFam" id="3.40.50.2300:FF:000001">
    <property type="entry name" value="DNA-binding response regulator PhoB"/>
    <property type="match status" value="1"/>
</dbReference>
<dbReference type="CDD" id="cd16922">
    <property type="entry name" value="HATPase_EvgS-ArcB-TorS-like"/>
    <property type="match status" value="1"/>
</dbReference>
<dbReference type="SUPFAM" id="SSF55785">
    <property type="entry name" value="PYP-like sensor domain (PAS domain)"/>
    <property type="match status" value="1"/>
</dbReference>
<dbReference type="SUPFAM" id="SSF55874">
    <property type="entry name" value="ATPase domain of HSP90 chaperone/DNA topoisomerase II/histidine kinase"/>
    <property type="match status" value="1"/>
</dbReference>
<evidence type="ECO:0000313" key="16">
    <source>
        <dbReference type="Proteomes" id="UP000563426"/>
    </source>
</evidence>
<dbReference type="Gene3D" id="3.30.450.20">
    <property type="entry name" value="PAS domain"/>
    <property type="match status" value="1"/>
</dbReference>
<gene>
    <name evidence="15" type="ORF">HMI49_15165</name>
</gene>
<feature type="domain" description="Response regulatory" evidence="13">
    <location>
        <begin position="740"/>
        <end position="854"/>
    </location>
</feature>
<dbReference type="FunFam" id="3.30.565.10:FF:000010">
    <property type="entry name" value="Sensor histidine kinase RcsC"/>
    <property type="match status" value="1"/>
</dbReference>
<keyword evidence="3 10" id="KW-0597">Phosphoprotein</keyword>
<dbReference type="InterPro" id="IPR000700">
    <property type="entry name" value="PAS-assoc_C"/>
</dbReference>
<feature type="domain" description="Response regulatory" evidence="13">
    <location>
        <begin position="616"/>
        <end position="729"/>
    </location>
</feature>
<dbReference type="Pfam" id="PF00072">
    <property type="entry name" value="Response_reg"/>
    <property type="match status" value="3"/>
</dbReference>
<dbReference type="NCBIfam" id="TIGR00229">
    <property type="entry name" value="sensory_box"/>
    <property type="match status" value="1"/>
</dbReference>
<keyword evidence="7" id="KW-0805">Transcription regulation</keyword>
<evidence type="ECO:0000256" key="9">
    <source>
        <dbReference type="ARBA" id="ARBA00023163"/>
    </source>
</evidence>
<organism evidence="15 16">
    <name type="scientific">Corallococcus exercitus</name>
    <dbReference type="NCBI Taxonomy" id="2316736"/>
    <lineage>
        <taxon>Bacteria</taxon>
        <taxon>Pseudomonadati</taxon>
        <taxon>Myxococcota</taxon>
        <taxon>Myxococcia</taxon>
        <taxon>Myxococcales</taxon>
        <taxon>Cystobacterineae</taxon>
        <taxon>Myxococcaceae</taxon>
        <taxon>Corallococcus</taxon>
    </lineage>
</organism>
<dbReference type="InterPro" id="IPR000014">
    <property type="entry name" value="PAS"/>
</dbReference>
<dbReference type="EMBL" id="JABFJV010000073">
    <property type="protein sequence ID" value="NOK34540.1"/>
    <property type="molecule type" value="Genomic_DNA"/>
</dbReference>
<dbReference type="SMART" id="SM00448">
    <property type="entry name" value="REC"/>
    <property type="match status" value="3"/>
</dbReference>
<keyword evidence="5" id="KW-0418">Kinase</keyword>